<keyword evidence="7" id="KW-1185">Reference proteome</keyword>
<dbReference type="GO" id="GO:0016787">
    <property type="term" value="F:hydrolase activity"/>
    <property type="evidence" value="ECO:0007669"/>
    <property type="project" value="UniProtKB-KW"/>
</dbReference>
<reference evidence="7" key="1">
    <citation type="journal article" date="2020" name="Stud. Mycol.">
        <title>101 Dothideomycetes genomes: A test case for predicting lifestyles and emergence of pathogens.</title>
        <authorList>
            <person name="Haridas S."/>
            <person name="Albert R."/>
            <person name="Binder M."/>
            <person name="Bloem J."/>
            <person name="LaButti K."/>
            <person name="Salamov A."/>
            <person name="Andreopoulos B."/>
            <person name="Baker S."/>
            <person name="Barry K."/>
            <person name="Bills G."/>
            <person name="Bluhm B."/>
            <person name="Cannon C."/>
            <person name="Castanera R."/>
            <person name="Culley D."/>
            <person name="Daum C."/>
            <person name="Ezra D."/>
            <person name="Gonzalez J."/>
            <person name="Henrissat B."/>
            <person name="Kuo A."/>
            <person name="Liang C."/>
            <person name="Lipzen A."/>
            <person name="Lutzoni F."/>
            <person name="Magnuson J."/>
            <person name="Mondo S."/>
            <person name="Nolan M."/>
            <person name="Ohm R."/>
            <person name="Pangilinan J."/>
            <person name="Park H.-J."/>
            <person name="Ramirez L."/>
            <person name="Alfaro M."/>
            <person name="Sun H."/>
            <person name="Tritt A."/>
            <person name="Yoshinaga Y."/>
            <person name="Zwiers L.-H."/>
            <person name="Turgeon B."/>
            <person name="Goodwin S."/>
            <person name="Spatafora J."/>
            <person name="Crous P."/>
            <person name="Grigoriev I."/>
        </authorList>
    </citation>
    <scope>NUCLEOTIDE SEQUENCE [LARGE SCALE GENOMIC DNA]</scope>
    <source>
        <strain evidence="7">CECT 20119</strain>
    </source>
</reference>
<dbReference type="Gene3D" id="3.60.15.10">
    <property type="entry name" value="Ribonuclease Z/Hydroxyacylglutathione hydrolase-like"/>
    <property type="match status" value="1"/>
</dbReference>
<dbReference type="Pfam" id="PF00753">
    <property type="entry name" value="Lactamase_B"/>
    <property type="match status" value="1"/>
</dbReference>
<feature type="domain" description="Metallo-beta-lactamase" evidence="5">
    <location>
        <begin position="56"/>
        <end position="273"/>
    </location>
</feature>
<evidence type="ECO:0000313" key="7">
    <source>
        <dbReference type="Proteomes" id="UP000799538"/>
    </source>
</evidence>
<comment type="similarity">
    <text evidence="1">Belongs to the metallo-beta-lactamase superfamily.</text>
</comment>
<dbReference type="PANTHER" id="PTHR42978">
    <property type="entry name" value="QUORUM-QUENCHING LACTONASE YTNP-RELATED-RELATED"/>
    <property type="match status" value="1"/>
</dbReference>
<keyword evidence="3" id="KW-0378">Hydrolase</keyword>
<organism evidence="6 7">
    <name type="scientific">Elsinoe ampelina</name>
    <dbReference type="NCBI Taxonomy" id="302913"/>
    <lineage>
        <taxon>Eukaryota</taxon>
        <taxon>Fungi</taxon>
        <taxon>Dikarya</taxon>
        <taxon>Ascomycota</taxon>
        <taxon>Pezizomycotina</taxon>
        <taxon>Dothideomycetes</taxon>
        <taxon>Dothideomycetidae</taxon>
        <taxon>Myriangiales</taxon>
        <taxon>Elsinoaceae</taxon>
        <taxon>Elsinoe</taxon>
    </lineage>
</organism>
<accession>A0A6A6GIQ9</accession>
<evidence type="ECO:0000259" key="5">
    <source>
        <dbReference type="SMART" id="SM00849"/>
    </source>
</evidence>
<dbReference type="SMART" id="SM00849">
    <property type="entry name" value="Lactamase_B"/>
    <property type="match status" value="1"/>
</dbReference>
<dbReference type="InterPro" id="IPR001279">
    <property type="entry name" value="Metallo-B-lactamas"/>
</dbReference>
<sequence>MASRYMVPPQPPPDLKIPTSDATVEVSCIDSTTCLKLPMSPFLQPNIKGKEFLTGPAFSFLIRHSSGKQVLFDLGTRKDWQNLPPVIVDRITSGGWTVTVDKNISTILTEHSIPVSAGAIDAVIWSHHHWDHVGDMSTFPKSTSLVVGPGFQAEHLPGYPDRPDAPVMAEDFRGRTVVEIDPRTDGKGLKLGRFWAHDYFGDGSFYLLDTPGHSVGHICGLARTTGGGEASTFVFMGGDACHHGGEFRPSRYLPLPEGLEPSPVPTLRVCPGSLLTAFHRSGKATEPFYEVTPMFAHDVGECNWTIDGVEEFDAQGNVLVLIAHDDSVEGEVEMFPRAMNDWCEKGVKERVKWRFLRDFAGAVET</sequence>
<keyword evidence="4" id="KW-0862">Zinc</keyword>
<evidence type="ECO:0000256" key="3">
    <source>
        <dbReference type="ARBA" id="ARBA00022801"/>
    </source>
</evidence>
<dbReference type="InterPro" id="IPR051013">
    <property type="entry name" value="MBL_superfamily_lactonases"/>
</dbReference>
<evidence type="ECO:0000256" key="2">
    <source>
        <dbReference type="ARBA" id="ARBA00022723"/>
    </source>
</evidence>
<protein>
    <submittedName>
        <fullName evidence="6">Beta-lactamase-like protein</fullName>
    </submittedName>
</protein>
<dbReference type="Proteomes" id="UP000799538">
    <property type="component" value="Unassembled WGS sequence"/>
</dbReference>
<name>A0A6A6GIQ9_9PEZI</name>
<evidence type="ECO:0000313" key="6">
    <source>
        <dbReference type="EMBL" id="KAF2225518.1"/>
    </source>
</evidence>
<dbReference type="InterPro" id="IPR036866">
    <property type="entry name" value="RibonucZ/Hydroxyglut_hydro"/>
</dbReference>
<evidence type="ECO:0000256" key="4">
    <source>
        <dbReference type="ARBA" id="ARBA00022833"/>
    </source>
</evidence>
<gene>
    <name evidence="6" type="ORF">BDZ85DRAFT_287961</name>
</gene>
<keyword evidence="2" id="KW-0479">Metal-binding</keyword>
<dbReference type="AlphaFoldDB" id="A0A6A6GIQ9"/>
<dbReference type="PANTHER" id="PTHR42978:SF5">
    <property type="entry name" value="METALLO-BETA-LACTAMASE DOMAIN-CONTAINING PROTEIN"/>
    <property type="match status" value="1"/>
</dbReference>
<dbReference type="EMBL" id="ML992503">
    <property type="protein sequence ID" value="KAF2225518.1"/>
    <property type="molecule type" value="Genomic_DNA"/>
</dbReference>
<dbReference type="CDD" id="cd07730">
    <property type="entry name" value="metallo-hydrolase-like_MBL-fold"/>
    <property type="match status" value="1"/>
</dbReference>
<dbReference type="SUPFAM" id="SSF56281">
    <property type="entry name" value="Metallo-hydrolase/oxidoreductase"/>
    <property type="match status" value="1"/>
</dbReference>
<proteinExistence type="inferred from homology"/>
<dbReference type="OrthoDB" id="10250730at2759"/>
<evidence type="ECO:0000256" key="1">
    <source>
        <dbReference type="ARBA" id="ARBA00007749"/>
    </source>
</evidence>
<dbReference type="GO" id="GO:0046872">
    <property type="term" value="F:metal ion binding"/>
    <property type="evidence" value="ECO:0007669"/>
    <property type="project" value="UniProtKB-KW"/>
</dbReference>